<evidence type="ECO:0000313" key="3">
    <source>
        <dbReference type="Proteomes" id="UP000655589"/>
    </source>
</evidence>
<keyword evidence="1" id="KW-1133">Transmembrane helix</keyword>
<protein>
    <submittedName>
        <fullName evidence="2">Uncharacterized protein</fullName>
    </submittedName>
</protein>
<evidence type="ECO:0000256" key="1">
    <source>
        <dbReference type="SAM" id="Phobius"/>
    </source>
</evidence>
<feature type="transmembrane region" description="Helical" evidence="1">
    <location>
        <begin position="106"/>
        <end position="134"/>
    </location>
</feature>
<dbReference type="EMBL" id="BMPT01000021">
    <property type="protein sequence ID" value="GGM40008.1"/>
    <property type="molecule type" value="Genomic_DNA"/>
</dbReference>
<keyword evidence="1" id="KW-0472">Membrane</keyword>
<name>A0A8H9GNQ4_9MICO</name>
<gene>
    <name evidence="2" type="ORF">GCM10010102_39550</name>
</gene>
<reference evidence="2" key="2">
    <citation type="submission" date="2020-09" db="EMBL/GenBank/DDBJ databases">
        <authorList>
            <person name="Sun Q."/>
            <person name="Ohkuma M."/>
        </authorList>
    </citation>
    <scope>NUCLEOTIDE SEQUENCE</scope>
    <source>
        <strain evidence="2">JCM 3051</strain>
    </source>
</reference>
<dbReference type="Proteomes" id="UP000655589">
    <property type="component" value="Unassembled WGS sequence"/>
</dbReference>
<reference evidence="2" key="1">
    <citation type="journal article" date="2014" name="Int. J. Syst. Evol. Microbiol.">
        <title>Complete genome sequence of Corynebacterium casei LMG S-19264T (=DSM 44701T), isolated from a smear-ripened cheese.</title>
        <authorList>
            <consortium name="US DOE Joint Genome Institute (JGI-PGF)"/>
            <person name="Walter F."/>
            <person name="Albersmeier A."/>
            <person name="Kalinowski J."/>
            <person name="Ruckert C."/>
        </authorList>
    </citation>
    <scope>NUCLEOTIDE SEQUENCE</scope>
    <source>
        <strain evidence="2">JCM 3051</strain>
    </source>
</reference>
<keyword evidence="1" id="KW-0812">Transmembrane</keyword>
<keyword evidence="3" id="KW-1185">Reference proteome</keyword>
<dbReference type="AlphaFoldDB" id="A0A8H9GNQ4"/>
<accession>A0A8H9GNQ4</accession>
<proteinExistence type="predicted"/>
<sequence length="152" mass="16020">MGRDLLNGPMTTRNPYLTALATFTLAALSVATWWALGQDTTQHVDPSTGDASGPYGPVQVIACVVALVALVVIGTVLLPAWLAVLGVALPFTAAWSYQAAATDDSGLWAVGAVLVLLGTLVGGTIVAAVTRHLVRSRPGRRSGRTRHFRRFR</sequence>
<comment type="caution">
    <text evidence="2">The sequence shown here is derived from an EMBL/GenBank/DDBJ whole genome shotgun (WGS) entry which is preliminary data.</text>
</comment>
<organism evidence="2 3">
    <name type="scientific">Promicromonospora citrea</name>
    <dbReference type="NCBI Taxonomy" id="43677"/>
    <lineage>
        <taxon>Bacteria</taxon>
        <taxon>Bacillati</taxon>
        <taxon>Actinomycetota</taxon>
        <taxon>Actinomycetes</taxon>
        <taxon>Micrococcales</taxon>
        <taxon>Promicromonosporaceae</taxon>
        <taxon>Promicromonospora</taxon>
    </lineage>
</organism>
<evidence type="ECO:0000313" key="2">
    <source>
        <dbReference type="EMBL" id="GGM40008.1"/>
    </source>
</evidence>
<feature type="transmembrane region" description="Helical" evidence="1">
    <location>
        <begin position="16"/>
        <end position="36"/>
    </location>
</feature>